<evidence type="ECO:0000313" key="1">
    <source>
        <dbReference type="EMBL" id="VEN39229.1"/>
    </source>
</evidence>
<evidence type="ECO:0000313" key="2">
    <source>
        <dbReference type="Proteomes" id="UP000410492"/>
    </source>
</evidence>
<gene>
    <name evidence="1" type="ORF">CALMAC_LOCUS3841</name>
</gene>
<proteinExistence type="predicted"/>
<accession>A0A653BUH3</accession>
<name>A0A653BUH3_CALMS</name>
<reference evidence="1 2" key="1">
    <citation type="submission" date="2019-01" db="EMBL/GenBank/DDBJ databases">
        <authorList>
            <person name="Sayadi A."/>
        </authorList>
    </citation>
    <scope>NUCLEOTIDE SEQUENCE [LARGE SCALE GENOMIC DNA]</scope>
</reference>
<dbReference type="AlphaFoldDB" id="A0A653BUH3"/>
<organism evidence="1 2">
    <name type="scientific">Callosobruchus maculatus</name>
    <name type="common">Southern cowpea weevil</name>
    <name type="synonym">Pulse bruchid</name>
    <dbReference type="NCBI Taxonomy" id="64391"/>
    <lineage>
        <taxon>Eukaryota</taxon>
        <taxon>Metazoa</taxon>
        <taxon>Ecdysozoa</taxon>
        <taxon>Arthropoda</taxon>
        <taxon>Hexapoda</taxon>
        <taxon>Insecta</taxon>
        <taxon>Pterygota</taxon>
        <taxon>Neoptera</taxon>
        <taxon>Endopterygota</taxon>
        <taxon>Coleoptera</taxon>
        <taxon>Polyphaga</taxon>
        <taxon>Cucujiformia</taxon>
        <taxon>Chrysomeloidea</taxon>
        <taxon>Chrysomelidae</taxon>
        <taxon>Bruchinae</taxon>
        <taxon>Bruchini</taxon>
        <taxon>Callosobruchus</taxon>
    </lineage>
</organism>
<keyword evidence="2" id="KW-1185">Reference proteome</keyword>
<dbReference type="Proteomes" id="UP000410492">
    <property type="component" value="Unassembled WGS sequence"/>
</dbReference>
<sequence length="56" mass="6481">MVTPYFSKLCHGQTCLLNAPYPNCRSKNRDTHNFELLHNGLLTLLLDNCRALYLRS</sequence>
<dbReference type="EMBL" id="CAACVG010005364">
    <property type="protein sequence ID" value="VEN39229.1"/>
    <property type="molecule type" value="Genomic_DNA"/>
</dbReference>
<protein>
    <submittedName>
        <fullName evidence="1">Uncharacterized protein</fullName>
    </submittedName>
</protein>